<dbReference type="GO" id="GO:0070733">
    <property type="term" value="F:AMPylase activity"/>
    <property type="evidence" value="ECO:0007669"/>
    <property type="project" value="UniProtKB-EC"/>
</dbReference>
<feature type="region of interest" description="Disordered" evidence="8">
    <location>
        <begin position="1"/>
        <end position="23"/>
    </location>
</feature>
<dbReference type="eggNOG" id="COG2184">
    <property type="taxonomic scope" value="Bacteria"/>
</dbReference>
<keyword evidence="3" id="KW-0547">Nucleotide-binding</keyword>
<evidence type="ECO:0000256" key="8">
    <source>
        <dbReference type="SAM" id="MobiDB-lite"/>
    </source>
</evidence>
<dbReference type="PROSITE" id="PS51459">
    <property type="entry name" value="FIDO"/>
    <property type="match status" value="1"/>
</dbReference>
<feature type="domain" description="Fido" evidence="9">
    <location>
        <begin position="62"/>
        <end position="213"/>
    </location>
</feature>
<evidence type="ECO:0000256" key="6">
    <source>
        <dbReference type="ARBA" id="ARBA00047939"/>
    </source>
</evidence>
<dbReference type="EMBL" id="BBJU01000031">
    <property type="protein sequence ID" value="GAK73086.1"/>
    <property type="molecule type" value="Genomic_DNA"/>
</dbReference>
<evidence type="ECO:0000313" key="11">
    <source>
        <dbReference type="Proteomes" id="UP000028701"/>
    </source>
</evidence>
<keyword evidence="4" id="KW-0067">ATP-binding</keyword>
<evidence type="ECO:0000313" key="10">
    <source>
        <dbReference type="EMBL" id="GAK73086.1"/>
    </source>
</evidence>
<accession>A0A081D2E0</accession>
<dbReference type="Gene3D" id="1.10.3290.10">
    <property type="entry name" value="Fido-like domain"/>
    <property type="match status" value="1"/>
</dbReference>
<sequence>MAEEHPKGSYTYPNTSDDPDRQNVLRNKFGIESKSELRTVEYRATQDRISEILEGDGPKGNFDAAHLKAIHGHIFQDVYEWAGHTRNESPVVDGARVEPIGGLSKGGTSFLHGARIDMGLNEALKPISDPQALRAASREEFVERAAKTLSELNYVHPFREGNGRTQETFIAELGRHYGHDIDMSVISKTRMIEASIATTNDPASPALKHVIEDAIVPNRREALRGAFADLEQVGEKPFEHYVRTARPGEEIEGQVFGHDNRVATLVTENGIIAVDRADLPERIPADDEEVKFTAQSDFRTLGRPEQEAQAQPQSVEQKAEQAPQPSNHNAELKAVEAQHLATRQQQNDRDDRDR</sequence>
<comment type="catalytic activity">
    <reaction evidence="7">
        <text>L-tyrosyl-[protein] + ATP = O-(5'-adenylyl)-L-tyrosyl-[protein] + diphosphate</text>
        <dbReference type="Rhea" id="RHEA:54288"/>
        <dbReference type="Rhea" id="RHEA-COMP:10136"/>
        <dbReference type="Rhea" id="RHEA-COMP:13846"/>
        <dbReference type="ChEBI" id="CHEBI:30616"/>
        <dbReference type="ChEBI" id="CHEBI:33019"/>
        <dbReference type="ChEBI" id="CHEBI:46858"/>
        <dbReference type="ChEBI" id="CHEBI:83624"/>
        <dbReference type="EC" id="2.7.7.108"/>
    </reaction>
</comment>
<evidence type="ECO:0000259" key="9">
    <source>
        <dbReference type="PROSITE" id="PS51459"/>
    </source>
</evidence>
<dbReference type="InterPro" id="IPR036597">
    <property type="entry name" value="Fido-like_dom_sf"/>
</dbReference>
<reference evidence="10 11" key="1">
    <citation type="submission" date="2014-08" db="EMBL/GenBank/DDBJ databases">
        <title>Whole genome shotgun sequence of Rhizobium rubi NBRC 13261.</title>
        <authorList>
            <person name="Katano-Makiyama Y."/>
            <person name="Hosoyama A."/>
            <person name="Hashimoto M."/>
            <person name="Hosoyama Y."/>
            <person name="Noguchi M."/>
            <person name="Tsuchikane K."/>
            <person name="Uohara A."/>
            <person name="Ohji S."/>
            <person name="Ichikawa N."/>
            <person name="Kimura A."/>
            <person name="Yamazoe A."/>
            <person name="Fujita N."/>
        </authorList>
    </citation>
    <scope>NUCLEOTIDE SEQUENCE [LARGE SCALE GENOMIC DNA]</scope>
    <source>
        <strain evidence="10 11">NBRC 13261</strain>
    </source>
</reference>
<evidence type="ECO:0000256" key="4">
    <source>
        <dbReference type="ARBA" id="ARBA00022840"/>
    </source>
</evidence>
<dbReference type="InterPro" id="IPR003812">
    <property type="entry name" value="Fido"/>
</dbReference>
<dbReference type="Pfam" id="PF02661">
    <property type="entry name" value="Fic"/>
    <property type="match status" value="1"/>
</dbReference>
<dbReference type="Proteomes" id="UP000028701">
    <property type="component" value="Unassembled WGS sequence"/>
</dbReference>
<dbReference type="OrthoDB" id="9813719at2"/>
<gene>
    <name evidence="10" type="ORF">RRU01S_31_00200</name>
</gene>
<comment type="caution">
    <text evidence="10">The sequence shown here is derived from an EMBL/GenBank/DDBJ whole genome shotgun (WGS) entry which is preliminary data.</text>
</comment>
<name>A0A081D2E0_9HYPH</name>
<protein>
    <recommendedName>
        <fullName evidence="5">protein adenylyltransferase</fullName>
        <ecNumber evidence="5">2.7.7.108</ecNumber>
    </recommendedName>
</protein>
<dbReference type="PANTHER" id="PTHR39560:SF1">
    <property type="entry name" value="PROTEIN ADENYLYLTRANSFERASE FIC-RELATED"/>
    <property type="match status" value="1"/>
</dbReference>
<evidence type="ECO:0000256" key="7">
    <source>
        <dbReference type="ARBA" id="ARBA00048696"/>
    </source>
</evidence>
<proteinExistence type="predicted"/>
<keyword evidence="1" id="KW-0808">Transferase</keyword>
<dbReference type="GO" id="GO:0051302">
    <property type="term" value="P:regulation of cell division"/>
    <property type="evidence" value="ECO:0007669"/>
    <property type="project" value="TreeGrafter"/>
</dbReference>
<dbReference type="RefSeq" id="WP_045232518.1">
    <property type="nucleotide sequence ID" value="NZ_BBJU01000031.1"/>
</dbReference>
<organism evidence="10 11">
    <name type="scientific">Agrobacterium rubi TR3 = NBRC 13261</name>
    <dbReference type="NCBI Taxonomy" id="1368415"/>
    <lineage>
        <taxon>Bacteria</taxon>
        <taxon>Pseudomonadati</taxon>
        <taxon>Pseudomonadota</taxon>
        <taxon>Alphaproteobacteria</taxon>
        <taxon>Hyphomicrobiales</taxon>
        <taxon>Rhizobiaceae</taxon>
        <taxon>Rhizobium/Agrobacterium group</taxon>
        <taxon>Agrobacterium</taxon>
    </lineage>
</organism>
<evidence type="ECO:0000256" key="1">
    <source>
        <dbReference type="ARBA" id="ARBA00022679"/>
    </source>
</evidence>
<dbReference type="GO" id="GO:0005524">
    <property type="term" value="F:ATP binding"/>
    <property type="evidence" value="ECO:0007669"/>
    <property type="project" value="UniProtKB-KW"/>
</dbReference>
<dbReference type="EC" id="2.7.7.108" evidence="5"/>
<keyword evidence="2" id="KW-0548">Nucleotidyltransferase</keyword>
<evidence type="ECO:0000256" key="3">
    <source>
        <dbReference type="ARBA" id="ARBA00022741"/>
    </source>
</evidence>
<dbReference type="PANTHER" id="PTHR39560">
    <property type="entry name" value="PROTEIN ADENYLYLTRANSFERASE FIC-RELATED"/>
    <property type="match status" value="1"/>
</dbReference>
<dbReference type="SUPFAM" id="SSF140931">
    <property type="entry name" value="Fic-like"/>
    <property type="match status" value="1"/>
</dbReference>
<evidence type="ECO:0000256" key="2">
    <source>
        <dbReference type="ARBA" id="ARBA00022695"/>
    </source>
</evidence>
<feature type="region of interest" description="Disordered" evidence="8">
    <location>
        <begin position="299"/>
        <end position="354"/>
    </location>
</feature>
<evidence type="ECO:0000256" key="5">
    <source>
        <dbReference type="ARBA" id="ARBA00034531"/>
    </source>
</evidence>
<comment type="catalytic activity">
    <reaction evidence="6">
        <text>L-threonyl-[protein] + ATP = 3-O-(5'-adenylyl)-L-threonyl-[protein] + diphosphate</text>
        <dbReference type="Rhea" id="RHEA:54292"/>
        <dbReference type="Rhea" id="RHEA-COMP:11060"/>
        <dbReference type="Rhea" id="RHEA-COMP:13847"/>
        <dbReference type="ChEBI" id="CHEBI:30013"/>
        <dbReference type="ChEBI" id="CHEBI:30616"/>
        <dbReference type="ChEBI" id="CHEBI:33019"/>
        <dbReference type="ChEBI" id="CHEBI:138113"/>
        <dbReference type="EC" id="2.7.7.108"/>
    </reaction>
</comment>
<dbReference type="AlphaFoldDB" id="A0A081D2E0"/>